<evidence type="ECO:0000313" key="1">
    <source>
        <dbReference type="EMBL" id="CZR67924.1"/>
    </source>
</evidence>
<protein>
    <submittedName>
        <fullName evidence="1">Uncharacterized protein</fullName>
    </submittedName>
</protein>
<dbReference type="Proteomes" id="UP000184330">
    <property type="component" value="Unassembled WGS sequence"/>
</dbReference>
<dbReference type="EMBL" id="FJOG01000048">
    <property type="protein sequence ID" value="CZR67924.1"/>
    <property type="molecule type" value="Genomic_DNA"/>
</dbReference>
<organism evidence="1 2">
    <name type="scientific">Phialocephala subalpina</name>
    <dbReference type="NCBI Taxonomy" id="576137"/>
    <lineage>
        <taxon>Eukaryota</taxon>
        <taxon>Fungi</taxon>
        <taxon>Dikarya</taxon>
        <taxon>Ascomycota</taxon>
        <taxon>Pezizomycotina</taxon>
        <taxon>Leotiomycetes</taxon>
        <taxon>Helotiales</taxon>
        <taxon>Mollisiaceae</taxon>
        <taxon>Phialocephala</taxon>
        <taxon>Phialocephala fortinii species complex</taxon>
    </lineage>
</organism>
<dbReference type="AlphaFoldDB" id="A0A1L7XSA5"/>
<proteinExistence type="predicted"/>
<gene>
    <name evidence="1" type="ORF">PAC_17823</name>
</gene>
<dbReference type="OrthoDB" id="3783539at2759"/>
<name>A0A1L7XSA5_9HELO</name>
<accession>A0A1L7XSA5</accession>
<reference evidence="1 2" key="1">
    <citation type="submission" date="2016-03" db="EMBL/GenBank/DDBJ databases">
        <authorList>
            <person name="Ploux O."/>
        </authorList>
    </citation>
    <scope>NUCLEOTIDE SEQUENCE [LARGE SCALE GENOMIC DNA]</scope>
    <source>
        <strain evidence="1 2">UAMH 11012</strain>
    </source>
</reference>
<sequence length="83" mass="9842">MCDTMSPHSHSTYSPNPQIIDGQFLDQKKLMRLLKDVYGTSEEGKNNFRVELRLNRYRIYPLARPNSNLTEDQIEDCRAIRRR</sequence>
<keyword evidence="2" id="KW-1185">Reference proteome</keyword>
<evidence type="ECO:0000313" key="2">
    <source>
        <dbReference type="Proteomes" id="UP000184330"/>
    </source>
</evidence>